<dbReference type="AlphaFoldDB" id="A0A672H7L5"/>
<dbReference type="InParanoid" id="A0A672H7L5"/>
<feature type="domain" description="G-protein coupled receptors family 1 profile" evidence="11">
    <location>
        <begin position="41"/>
        <end position="298"/>
    </location>
</feature>
<evidence type="ECO:0000259" key="11">
    <source>
        <dbReference type="PROSITE" id="PS50262"/>
    </source>
</evidence>
<evidence type="ECO:0000256" key="10">
    <source>
        <dbReference type="SAM" id="Phobius"/>
    </source>
</evidence>
<reference evidence="12" key="3">
    <citation type="submission" date="2025-09" db="UniProtKB">
        <authorList>
            <consortium name="Ensembl"/>
        </authorList>
    </citation>
    <scope>IDENTIFICATION</scope>
</reference>
<evidence type="ECO:0000256" key="5">
    <source>
        <dbReference type="ARBA" id="ARBA00023040"/>
    </source>
</evidence>
<evidence type="ECO:0000256" key="8">
    <source>
        <dbReference type="ARBA" id="ARBA00023224"/>
    </source>
</evidence>
<keyword evidence="2" id="KW-1003">Cell membrane</keyword>
<dbReference type="PRINTS" id="PR00237">
    <property type="entry name" value="GPCRRHODOPSN"/>
</dbReference>
<feature type="compositionally biased region" description="Acidic residues" evidence="9">
    <location>
        <begin position="321"/>
        <end position="334"/>
    </location>
</feature>
<evidence type="ECO:0000313" key="12">
    <source>
        <dbReference type="Ensembl" id="ENSSFAP00005025101.1"/>
    </source>
</evidence>
<dbReference type="InterPro" id="IPR017452">
    <property type="entry name" value="GPCR_Rhodpsn_7TM"/>
</dbReference>
<reference evidence="12" key="2">
    <citation type="submission" date="2025-08" db="UniProtKB">
        <authorList>
            <consortium name="Ensembl"/>
        </authorList>
    </citation>
    <scope>IDENTIFICATION</scope>
</reference>
<keyword evidence="7" id="KW-0675">Receptor</keyword>
<dbReference type="OrthoDB" id="9935079at2759"/>
<comment type="subcellular location">
    <subcellularLocation>
        <location evidence="1">Cell membrane</location>
        <topology evidence="1">Multi-pass membrane protein</topology>
    </subcellularLocation>
</comment>
<dbReference type="SUPFAM" id="SSF81321">
    <property type="entry name" value="Family A G protein-coupled receptor-like"/>
    <property type="match status" value="1"/>
</dbReference>
<keyword evidence="8" id="KW-0807">Transducer</keyword>
<evidence type="ECO:0000256" key="4">
    <source>
        <dbReference type="ARBA" id="ARBA00022989"/>
    </source>
</evidence>
<keyword evidence="4 10" id="KW-1133">Transmembrane helix</keyword>
<organism evidence="12 13">
    <name type="scientific">Salarias fasciatus</name>
    <name type="common">Jewelled blenny</name>
    <name type="synonym">Blennius fasciatus</name>
    <dbReference type="NCBI Taxonomy" id="181472"/>
    <lineage>
        <taxon>Eukaryota</taxon>
        <taxon>Metazoa</taxon>
        <taxon>Chordata</taxon>
        <taxon>Craniata</taxon>
        <taxon>Vertebrata</taxon>
        <taxon>Euteleostomi</taxon>
        <taxon>Actinopterygii</taxon>
        <taxon>Neopterygii</taxon>
        <taxon>Teleostei</taxon>
        <taxon>Neoteleostei</taxon>
        <taxon>Acanthomorphata</taxon>
        <taxon>Ovalentaria</taxon>
        <taxon>Blenniimorphae</taxon>
        <taxon>Blenniiformes</taxon>
        <taxon>Blennioidei</taxon>
        <taxon>Blenniidae</taxon>
        <taxon>Salariinae</taxon>
        <taxon>Salarias</taxon>
    </lineage>
</organism>
<feature type="transmembrane region" description="Helical" evidence="10">
    <location>
        <begin position="142"/>
        <end position="164"/>
    </location>
</feature>
<feature type="transmembrane region" description="Helical" evidence="10">
    <location>
        <begin position="235"/>
        <end position="255"/>
    </location>
</feature>
<evidence type="ECO:0000313" key="13">
    <source>
        <dbReference type="Proteomes" id="UP000472267"/>
    </source>
</evidence>
<dbReference type="Ensembl" id="ENSSFAT00005026110.1">
    <property type="protein sequence ID" value="ENSSFAP00005025101.1"/>
    <property type="gene ID" value="ENSSFAG00005012923.1"/>
</dbReference>
<gene>
    <name evidence="12" type="primary">gpr171</name>
</gene>
<feature type="compositionally biased region" description="Polar residues" evidence="9">
    <location>
        <begin position="335"/>
        <end position="358"/>
    </location>
</feature>
<sequence>MTPPGNTSSSGGAAEPQCVVNDKMVAFTVCYVLLFMVAVPGNLLSAWAFVRCRRTQLKQTCGVYLLNLLLADLLLLLALPFKILKDASAAPWNLLVFHCQVSAVIIYISLYASIAFLALIITDRYLQDCAAPVSLRLQEVGFSWLLSLVVWLLLLIIMVPNMALPTQQVQVQPYLQCSSLKKDLGVHWHALTVFLNTALFLNASAAVLVSCFLALRRFLRGGGGPERQLRAKRAVLSMTAMAAAFVLSFVPYHAVRTPYTLAQTKLITDCQTTRRLFLGKEATLLLSALHLCCDPLLCFYLSAPYRRAVRSLLPGGRMGEEGGEQEQEEREQEENTVTMSGPSALQVTEEFQQVQHRT</sequence>
<protein>
    <submittedName>
        <fullName evidence="12">Probable G-protein coupled receptor 171</fullName>
    </submittedName>
</protein>
<proteinExistence type="predicted"/>
<feature type="transmembrane region" description="Helical" evidence="10">
    <location>
        <begin position="95"/>
        <end position="121"/>
    </location>
</feature>
<dbReference type="Pfam" id="PF00001">
    <property type="entry name" value="7tm_1"/>
    <property type="match status" value="1"/>
</dbReference>
<reference evidence="12" key="1">
    <citation type="submission" date="2019-06" db="EMBL/GenBank/DDBJ databases">
        <authorList>
            <consortium name="Wellcome Sanger Institute Data Sharing"/>
        </authorList>
    </citation>
    <scope>NUCLEOTIDE SEQUENCE [LARGE SCALE GENOMIC DNA]</scope>
</reference>
<evidence type="ECO:0000256" key="2">
    <source>
        <dbReference type="ARBA" id="ARBA00022475"/>
    </source>
</evidence>
<keyword evidence="6 10" id="KW-0472">Membrane</keyword>
<feature type="transmembrane region" description="Helical" evidence="10">
    <location>
        <begin position="188"/>
        <end position="215"/>
    </location>
</feature>
<name>A0A672H7L5_SALFA</name>
<evidence type="ECO:0000256" key="7">
    <source>
        <dbReference type="ARBA" id="ARBA00023170"/>
    </source>
</evidence>
<accession>A0A672H7L5</accession>
<dbReference type="PANTHER" id="PTHR24233">
    <property type="entry name" value="P2Y PURINOCEPTOR-RELATED G-PROTEIN COUPLED RECEPTOR"/>
    <property type="match status" value="1"/>
</dbReference>
<feature type="transmembrane region" description="Helical" evidence="10">
    <location>
        <begin position="62"/>
        <end position="83"/>
    </location>
</feature>
<keyword evidence="3 10" id="KW-0812">Transmembrane</keyword>
<dbReference type="Gene3D" id="1.20.1070.10">
    <property type="entry name" value="Rhodopsin 7-helix transmembrane proteins"/>
    <property type="match status" value="1"/>
</dbReference>
<dbReference type="Proteomes" id="UP000472267">
    <property type="component" value="Chromosome 14"/>
</dbReference>
<dbReference type="GO" id="GO:0045028">
    <property type="term" value="F:G protein-coupled purinergic nucleotide receptor activity"/>
    <property type="evidence" value="ECO:0007669"/>
    <property type="project" value="TreeGrafter"/>
</dbReference>
<evidence type="ECO:0000256" key="3">
    <source>
        <dbReference type="ARBA" id="ARBA00022692"/>
    </source>
</evidence>
<dbReference type="OMA" id="EPFTYFY"/>
<feature type="region of interest" description="Disordered" evidence="9">
    <location>
        <begin position="315"/>
        <end position="358"/>
    </location>
</feature>
<feature type="transmembrane region" description="Helical" evidence="10">
    <location>
        <begin position="25"/>
        <end position="50"/>
    </location>
</feature>
<dbReference type="InterPro" id="IPR000276">
    <property type="entry name" value="GPCR_Rhodpsn"/>
</dbReference>
<keyword evidence="5" id="KW-0297">G-protein coupled receptor</keyword>
<keyword evidence="13" id="KW-1185">Reference proteome</keyword>
<dbReference type="GO" id="GO:0005886">
    <property type="term" value="C:plasma membrane"/>
    <property type="evidence" value="ECO:0007669"/>
    <property type="project" value="UniProtKB-SubCell"/>
</dbReference>
<evidence type="ECO:0000256" key="6">
    <source>
        <dbReference type="ARBA" id="ARBA00023136"/>
    </source>
</evidence>
<dbReference type="PANTHER" id="PTHR24233:SF4">
    <property type="entry name" value="G-PROTEIN COUPLED RECEPTOR 171"/>
    <property type="match status" value="1"/>
</dbReference>
<evidence type="ECO:0000256" key="9">
    <source>
        <dbReference type="SAM" id="MobiDB-lite"/>
    </source>
</evidence>
<dbReference type="PROSITE" id="PS50262">
    <property type="entry name" value="G_PROTEIN_RECEP_F1_2"/>
    <property type="match status" value="1"/>
</dbReference>
<evidence type="ECO:0000256" key="1">
    <source>
        <dbReference type="ARBA" id="ARBA00004651"/>
    </source>
</evidence>